<reference evidence="4" key="1">
    <citation type="submission" date="2020-09" db="EMBL/GenBank/DDBJ databases">
        <authorList>
            <person name="Yoon J.-W."/>
        </authorList>
    </citation>
    <scope>NUCLEOTIDE SEQUENCE</scope>
    <source>
        <strain evidence="4">KMU-158</strain>
    </source>
</reference>
<dbReference type="RefSeq" id="WP_190764734.1">
    <property type="nucleotide sequence ID" value="NZ_JACXLD010000004.1"/>
</dbReference>
<dbReference type="InterPro" id="IPR050266">
    <property type="entry name" value="AB_hydrolase_sf"/>
</dbReference>
<dbReference type="InterPro" id="IPR000073">
    <property type="entry name" value="AB_hydrolase_1"/>
</dbReference>
<dbReference type="PANTHER" id="PTHR43798:SF14">
    <property type="entry name" value="SERINE HYDROLASE-LIKE PROTEIN DDB_G0286239"/>
    <property type="match status" value="1"/>
</dbReference>
<dbReference type="GO" id="GO:0016787">
    <property type="term" value="F:hydrolase activity"/>
    <property type="evidence" value="ECO:0007669"/>
    <property type="project" value="UniProtKB-KW"/>
</dbReference>
<comment type="similarity">
    <text evidence="1">Belongs to the AB hydrolase superfamily.</text>
</comment>
<evidence type="ECO:0000259" key="3">
    <source>
        <dbReference type="Pfam" id="PF00561"/>
    </source>
</evidence>
<keyword evidence="5" id="KW-1185">Reference proteome</keyword>
<dbReference type="Gene3D" id="3.40.50.1820">
    <property type="entry name" value="alpha/beta hydrolase"/>
    <property type="match status" value="1"/>
</dbReference>
<dbReference type="Pfam" id="PF00561">
    <property type="entry name" value="Abhydrolase_1"/>
    <property type="match status" value="1"/>
</dbReference>
<dbReference type="InterPro" id="IPR029058">
    <property type="entry name" value="AB_hydrolase_fold"/>
</dbReference>
<comment type="caution">
    <text evidence="4">The sequence shown here is derived from an EMBL/GenBank/DDBJ whole genome shotgun (WGS) entry which is preliminary data.</text>
</comment>
<dbReference type="AlphaFoldDB" id="A0A927C4A7"/>
<evidence type="ECO:0000313" key="5">
    <source>
        <dbReference type="Proteomes" id="UP000610558"/>
    </source>
</evidence>
<accession>A0A927C4A7</accession>
<proteinExistence type="inferred from homology"/>
<dbReference type="Proteomes" id="UP000610558">
    <property type="component" value="Unassembled WGS sequence"/>
</dbReference>
<protein>
    <submittedName>
        <fullName evidence="4">Alpha/beta hydrolase</fullName>
    </submittedName>
</protein>
<keyword evidence="2 4" id="KW-0378">Hydrolase</keyword>
<dbReference type="PANTHER" id="PTHR43798">
    <property type="entry name" value="MONOACYLGLYCEROL LIPASE"/>
    <property type="match status" value="1"/>
</dbReference>
<name>A0A927C4A7_9GAMM</name>
<evidence type="ECO:0000313" key="4">
    <source>
        <dbReference type="EMBL" id="MBD2859180.1"/>
    </source>
</evidence>
<evidence type="ECO:0000256" key="2">
    <source>
        <dbReference type="ARBA" id="ARBA00022801"/>
    </source>
</evidence>
<feature type="domain" description="AB hydrolase-1" evidence="3">
    <location>
        <begin position="27"/>
        <end position="155"/>
    </location>
</feature>
<gene>
    <name evidence="4" type="ORF">IB286_09180</name>
</gene>
<organism evidence="4 5">
    <name type="scientific">Spongiibacter pelagi</name>
    <dbReference type="NCBI Taxonomy" id="2760804"/>
    <lineage>
        <taxon>Bacteria</taxon>
        <taxon>Pseudomonadati</taxon>
        <taxon>Pseudomonadota</taxon>
        <taxon>Gammaproteobacteria</taxon>
        <taxon>Cellvibrionales</taxon>
        <taxon>Spongiibacteraceae</taxon>
        <taxon>Spongiibacter</taxon>
    </lineage>
</organism>
<evidence type="ECO:0000256" key="1">
    <source>
        <dbReference type="ARBA" id="ARBA00008645"/>
    </source>
</evidence>
<dbReference type="EMBL" id="JACXLD010000004">
    <property type="protein sequence ID" value="MBD2859180.1"/>
    <property type="molecule type" value="Genomic_DNA"/>
</dbReference>
<dbReference type="SUPFAM" id="SSF53474">
    <property type="entry name" value="alpha/beta-Hydrolases"/>
    <property type="match status" value="1"/>
</dbReference>
<dbReference type="GO" id="GO:0016020">
    <property type="term" value="C:membrane"/>
    <property type="evidence" value="ECO:0007669"/>
    <property type="project" value="TreeGrafter"/>
</dbReference>
<sequence length="282" mass="30792">MVEEYSLIHDGLRLAGRLWGKGNGPKIIALHGWFDNAASFDALAEKLTKKVPDCQILALDLPGHGHSDHKPASGNYAIWDDLRSVVGVADALAWSSFYLLGHSRGAMMAAMLAGALPERVLGVVCLDGLLAEPTPQEQLLPQLGEYLRDFSREQRPPRAFSSLEEAADARIRVMSMKPESALKIVARGTTQNADGSYSWSSDRRLSLASPVKLSMEQWRLVAKPSVPAMFISAKQGLGPEILKLLPELSAHFAVHELEGDHHFHMDVAVEGIAELVGEFVKN</sequence>